<dbReference type="PROSITE" id="PS00847">
    <property type="entry name" value="MCM_1"/>
    <property type="match status" value="1"/>
</dbReference>
<dbReference type="InterPro" id="IPR054125">
    <property type="entry name" value="MCM5_C"/>
</dbReference>
<keyword evidence="9 12" id="KW-0238">DNA-binding</keyword>
<evidence type="ECO:0000313" key="17">
    <source>
        <dbReference type="Proteomes" id="UP000011087"/>
    </source>
</evidence>
<sequence>MSGFDEGRVTWSDQGLAEDSRSFGVAEFQDFIRQFQVGDEFPYRDQLKKNTNMHEYRLEVNLDDLMTFNPKLNDALREKPAELMPIFERAARDVYASMLVGRREEGDTPPDVQVIDYSKLVHIQGIVISASKPRVKATMITLQCKSCKKLVNVLVKPGLHGCSFPRACEGNPGADLQQKCPLDPFQVLSDRSKYVDLQTLKIQELPEQVPTGEMPRHITVTLDRHLVGRVVPGAVISAAGIFTILNQKPRQASASSVRVPYLRALGIMEVSGVGGRMTESDFTQEEESKFRSMAASPDFVEKLRGSIAPSIFGHADIKKALCCQLFGGSRKLLPDGGRLRGDINVLMLGDPSTAKSQLLKFIEKVAPISVYTSGKGSSAAGLTASVVKDANSGEFYLEGGAMVLADGGVVCIDEFDKMRPEDRVAIHEAMEQQTISIAKAGITTMLNTRTAVLAAANPTFGRYDDMRSAVDNIDFQSTILSRFDLIFIIRDARNEERDQRIARHVMSLHSGSSVQQVEGEIDLNTMRRYICYARTKCSPRLSESAAKRLQDEYIRIRQRYAQESSEGAPAIPITVRQLEAIIRISESLAKLTLSPLATERHVEEAVQLFKESTEDAASKGLMMEGMTSPAVMADVLKSEKAIKERVGIGMSVPERSLVGELKERGLSEGAVRKAISVMLQRQELELRSQGKYICRRR</sequence>
<dbReference type="InterPro" id="IPR027417">
    <property type="entry name" value="P-loop_NTPase"/>
</dbReference>
<reference evidence="16" key="3">
    <citation type="submission" date="2016-03" db="UniProtKB">
        <authorList>
            <consortium name="EnsemblProtists"/>
        </authorList>
    </citation>
    <scope>IDENTIFICATION</scope>
</reference>
<evidence type="ECO:0000256" key="8">
    <source>
        <dbReference type="ARBA" id="ARBA00022840"/>
    </source>
</evidence>
<dbReference type="OrthoDB" id="10036721at2759"/>
<evidence type="ECO:0000256" key="12">
    <source>
        <dbReference type="RuleBase" id="RU004070"/>
    </source>
</evidence>
<comment type="catalytic activity">
    <reaction evidence="13">
        <text>ATP + H2O = ADP + phosphate + H(+)</text>
        <dbReference type="Rhea" id="RHEA:13065"/>
        <dbReference type="ChEBI" id="CHEBI:15377"/>
        <dbReference type="ChEBI" id="CHEBI:15378"/>
        <dbReference type="ChEBI" id="CHEBI:30616"/>
        <dbReference type="ChEBI" id="CHEBI:43474"/>
        <dbReference type="ChEBI" id="CHEBI:456216"/>
        <dbReference type="EC" id="3.6.4.12"/>
    </reaction>
</comment>
<dbReference type="PROSITE" id="PS50051">
    <property type="entry name" value="MCM_2"/>
    <property type="match status" value="1"/>
</dbReference>
<dbReference type="EC" id="3.6.4.12" evidence="13"/>
<dbReference type="STRING" id="905079.L1JDS5"/>
<dbReference type="CDD" id="cd17756">
    <property type="entry name" value="MCM5"/>
    <property type="match status" value="1"/>
</dbReference>
<evidence type="ECO:0000256" key="5">
    <source>
        <dbReference type="ARBA" id="ARBA00022741"/>
    </source>
</evidence>
<dbReference type="EMBL" id="JH992995">
    <property type="protein sequence ID" value="EKX46259.1"/>
    <property type="molecule type" value="Genomic_DNA"/>
</dbReference>
<dbReference type="PRINTS" id="PR01661">
    <property type="entry name" value="MCMPROTEIN5"/>
</dbReference>
<evidence type="ECO:0000259" key="14">
    <source>
        <dbReference type="PROSITE" id="PS50051"/>
    </source>
</evidence>
<dbReference type="PaxDb" id="55529-EKX46259"/>
<dbReference type="Gene3D" id="3.30.1640.10">
    <property type="entry name" value="mini-chromosome maintenance (MCM) complex, chain A, domain 1"/>
    <property type="match status" value="1"/>
</dbReference>
<dbReference type="Gene3D" id="3.40.50.300">
    <property type="entry name" value="P-loop containing nucleotide triphosphate hydrolases"/>
    <property type="match status" value="1"/>
</dbReference>
<evidence type="ECO:0000256" key="4">
    <source>
        <dbReference type="ARBA" id="ARBA00022705"/>
    </source>
</evidence>
<dbReference type="GO" id="GO:0000727">
    <property type="term" value="P:double-strand break repair via break-induced replication"/>
    <property type="evidence" value="ECO:0007669"/>
    <property type="project" value="TreeGrafter"/>
</dbReference>
<dbReference type="OMA" id="ITYCKTR"/>
<dbReference type="KEGG" id="gtt:GUITHDRAFT_157760"/>
<dbReference type="Pfam" id="PF14551">
    <property type="entry name" value="MCM_N"/>
    <property type="match status" value="1"/>
</dbReference>
<dbReference type="GeneID" id="17302975"/>
<dbReference type="Proteomes" id="UP000011087">
    <property type="component" value="Unassembled WGS sequence"/>
</dbReference>
<dbReference type="EnsemblProtists" id="EKX46259">
    <property type="protein sequence ID" value="EKX46259"/>
    <property type="gene ID" value="GUITHDRAFT_157760"/>
</dbReference>
<keyword evidence="7 13" id="KW-0347">Helicase</keyword>
<dbReference type="SMART" id="SM00350">
    <property type="entry name" value="MCM"/>
    <property type="match status" value="1"/>
</dbReference>
<dbReference type="FunFam" id="3.40.50.300:FF:000929">
    <property type="entry name" value="DNA helicase"/>
    <property type="match status" value="1"/>
</dbReference>
<evidence type="ECO:0000256" key="13">
    <source>
        <dbReference type="RuleBase" id="RU368063"/>
    </source>
</evidence>
<comment type="subunit">
    <text evidence="13">Component of the MCM2-7 complex.</text>
</comment>
<dbReference type="InterPro" id="IPR018525">
    <property type="entry name" value="MCM_CS"/>
</dbReference>
<keyword evidence="8 12" id="KW-0067">ATP-binding</keyword>
<dbReference type="HOGENOM" id="CLU_000995_7_2_1"/>
<dbReference type="GO" id="GO:0043138">
    <property type="term" value="F:3'-5' DNA helicase activity"/>
    <property type="evidence" value="ECO:0007669"/>
    <property type="project" value="TreeGrafter"/>
</dbReference>
<evidence type="ECO:0000256" key="3">
    <source>
        <dbReference type="ARBA" id="ARBA00008010"/>
    </source>
</evidence>
<keyword evidence="4 13" id="KW-0235">DNA replication</keyword>
<dbReference type="GO" id="GO:0005524">
    <property type="term" value="F:ATP binding"/>
    <property type="evidence" value="ECO:0007669"/>
    <property type="project" value="UniProtKB-UniRule"/>
</dbReference>
<dbReference type="InterPro" id="IPR031327">
    <property type="entry name" value="MCM"/>
</dbReference>
<protein>
    <recommendedName>
        <fullName evidence="13">DNA replication licensing factor MCM5</fullName>
        <ecNumber evidence="13">3.6.4.12</ecNumber>
    </recommendedName>
</protein>
<dbReference type="PANTHER" id="PTHR11630:SF42">
    <property type="entry name" value="DNA REPLICATION LICENSING FACTOR MCM5"/>
    <property type="match status" value="1"/>
</dbReference>
<keyword evidence="11 13" id="KW-0131">Cell cycle</keyword>
<dbReference type="Pfam" id="PF17207">
    <property type="entry name" value="MCM_OB"/>
    <property type="match status" value="1"/>
</dbReference>
<dbReference type="SUPFAM" id="SSF50249">
    <property type="entry name" value="Nucleic acid-binding proteins"/>
    <property type="match status" value="1"/>
</dbReference>
<dbReference type="GO" id="GO:0006270">
    <property type="term" value="P:DNA replication initiation"/>
    <property type="evidence" value="ECO:0007669"/>
    <property type="project" value="UniProtKB-UniRule"/>
</dbReference>
<dbReference type="InterPro" id="IPR033762">
    <property type="entry name" value="MCM_OB"/>
</dbReference>
<dbReference type="eggNOG" id="KOG0481">
    <property type="taxonomic scope" value="Eukaryota"/>
</dbReference>
<evidence type="ECO:0000313" key="15">
    <source>
        <dbReference type="EMBL" id="EKX46259.1"/>
    </source>
</evidence>
<feature type="domain" description="MCM C-terminal AAA(+) ATPase" evidence="14">
    <location>
        <begin position="299"/>
        <end position="505"/>
    </location>
</feature>
<dbReference type="GO" id="GO:0042555">
    <property type="term" value="C:MCM complex"/>
    <property type="evidence" value="ECO:0007669"/>
    <property type="project" value="UniProtKB-UniRule"/>
</dbReference>
<evidence type="ECO:0000256" key="7">
    <source>
        <dbReference type="ARBA" id="ARBA00022806"/>
    </source>
</evidence>
<keyword evidence="17" id="KW-1185">Reference proteome</keyword>
<dbReference type="InterPro" id="IPR041562">
    <property type="entry name" value="MCM_lid"/>
</dbReference>
<dbReference type="PRINTS" id="PR01657">
    <property type="entry name" value="MCMFAMILY"/>
</dbReference>
<dbReference type="RefSeq" id="XP_005833239.1">
    <property type="nucleotide sequence ID" value="XM_005833182.1"/>
</dbReference>
<evidence type="ECO:0000313" key="16">
    <source>
        <dbReference type="EnsemblProtists" id="EKX46259"/>
    </source>
</evidence>
<keyword evidence="6 13" id="KW-0378">Hydrolase</keyword>
<dbReference type="GO" id="GO:0009507">
    <property type="term" value="C:chloroplast"/>
    <property type="evidence" value="ECO:0007669"/>
    <property type="project" value="UniProtKB-SubCell"/>
</dbReference>
<evidence type="ECO:0000256" key="11">
    <source>
        <dbReference type="ARBA" id="ARBA00023306"/>
    </source>
</evidence>
<reference evidence="15 17" key="1">
    <citation type="journal article" date="2012" name="Nature">
        <title>Algal genomes reveal evolutionary mosaicism and the fate of nucleomorphs.</title>
        <authorList>
            <consortium name="DOE Joint Genome Institute"/>
            <person name="Curtis B.A."/>
            <person name="Tanifuji G."/>
            <person name="Burki F."/>
            <person name="Gruber A."/>
            <person name="Irimia M."/>
            <person name="Maruyama S."/>
            <person name="Arias M.C."/>
            <person name="Ball S.G."/>
            <person name="Gile G.H."/>
            <person name="Hirakawa Y."/>
            <person name="Hopkins J.F."/>
            <person name="Kuo A."/>
            <person name="Rensing S.A."/>
            <person name="Schmutz J."/>
            <person name="Symeonidi A."/>
            <person name="Elias M."/>
            <person name="Eveleigh R.J."/>
            <person name="Herman E.K."/>
            <person name="Klute M.J."/>
            <person name="Nakayama T."/>
            <person name="Obornik M."/>
            <person name="Reyes-Prieto A."/>
            <person name="Armbrust E.V."/>
            <person name="Aves S.J."/>
            <person name="Beiko R.G."/>
            <person name="Coutinho P."/>
            <person name="Dacks J.B."/>
            <person name="Durnford D.G."/>
            <person name="Fast N.M."/>
            <person name="Green B.R."/>
            <person name="Grisdale C.J."/>
            <person name="Hempel F."/>
            <person name="Henrissat B."/>
            <person name="Hoppner M.P."/>
            <person name="Ishida K."/>
            <person name="Kim E."/>
            <person name="Koreny L."/>
            <person name="Kroth P.G."/>
            <person name="Liu Y."/>
            <person name="Malik S.B."/>
            <person name="Maier U.G."/>
            <person name="McRose D."/>
            <person name="Mock T."/>
            <person name="Neilson J.A."/>
            <person name="Onodera N.T."/>
            <person name="Poole A.M."/>
            <person name="Pritham E.J."/>
            <person name="Richards T.A."/>
            <person name="Rocap G."/>
            <person name="Roy S.W."/>
            <person name="Sarai C."/>
            <person name="Schaack S."/>
            <person name="Shirato S."/>
            <person name="Slamovits C.H."/>
            <person name="Spencer D.F."/>
            <person name="Suzuki S."/>
            <person name="Worden A.Z."/>
            <person name="Zauner S."/>
            <person name="Barry K."/>
            <person name="Bell C."/>
            <person name="Bharti A.K."/>
            <person name="Crow J.A."/>
            <person name="Grimwood J."/>
            <person name="Kramer R."/>
            <person name="Lindquist E."/>
            <person name="Lucas S."/>
            <person name="Salamov A."/>
            <person name="McFadden G.I."/>
            <person name="Lane C.E."/>
            <person name="Keeling P.J."/>
            <person name="Gray M.W."/>
            <person name="Grigoriev I.V."/>
            <person name="Archibald J.M."/>
        </authorList>
    </citation>
    <scope>NUCLEOTIDE SEQUENCE</scope>
    <source>
        <strain evidence="15 17">CCMP2712</strain>
    </source>
</reference>
<dbReference type="GO" id="GO:0017116">
    <property type="term" value="F:single-stranded DNA helicase activity"/>
    <property type="evidence" value="ECO:0007669"/>
    <property type="project" value="TreeGrafter"/>
</dbReference>
<dbReference type="GO" id="GO:0016787">
    <property type="term" value="F:hydrolase activity"/>
    <property type="evidence" value="ECO:0007669"/>
    <property type="project" value="UniProtKB-KW"/>
</dbReference>
<evidence type="ECO:0000256" key="9">
    <source>
        <dbReference type="ARBA" id="ARBA00023125"/>
    </source>
</evidence>
<gene>
    <name evidence="15" type="primary">MCM5</name>
    <name evidence="15" type="ORF">GUITHDRAFT_157760</name>
</gene>
<keyword evidence="5 12" id="KW-0547">Nucleotide-binding</keyword>
<dbReference type="Pfam" id="PF17855">
    <property type="entry name" value="MCM_lid"/>
    <property type="match status" value="1"/>
</dbReference>
<reference evidence="17" key="2">
    <citation type="submission" date="2012-11" db="EMBL/GenBank/DDBJ databases">
        <authorList>
            <person name="Kuo A."/>
            <person name="Curtis B.A."/>
            <person name="Tanifuji G."/>
            <person name="Burki F."/>
            <person name="Gruber A."/>
            <person name="Irimia M."/>
            <person name="Maruyama S."/>
            <person name="Arias M.C."/>
            <person name="Ball S.G."/>
            <person name="Gile G.H."/>
            <person name="Hirakawa Y."/>
            <person name="Hopkins J.F."/>
            <person name="Rensing S.A."/>
            <person name="Schmutz J."/>
            <person name="Symeonidi A."/>
            <person name="Elias M."/>
            <person name="Eveleigh R.J."/>
            <person name="Herman E.K."/>
            <person name="Klute M.J."/>
            <person name="Nakayama T."/>
            <person name="Obornik M."/>
            <person name="Reyes-Prieto A."/>
            <person name="Armbrust E.V."/>
            <person name="Aves S.J."/>
            <person name="Beiko R.G."/>
            <person name="Coutinho P."/>
            <person name="Dacks J.B."/>
            <person name="Durnford D.G."/>
            <person name="Fast N.M."/>
            <person name="Green B.R."/>
            <person name="Grisdale C."/>
            <person name="Hempe F."/>
            <person name="Henrissat B."/>
            <person name="Hoppner M.P."/>
            <person name="Ishida K.-I."/>
            <person name="Kim E."/>
            <person name="Koreny L."/>
            <person name="Kroth P.G."/>
            <person name="Liu Y."/>
            <person name="Malik S.-B."/>
            <person name="Maier U.G."/>
            <person name="McRose D."/>
            <person name="Mock T."/>
            <person name="Neilson J.A."/>
            <person name="Onodera N.T."/>
            <person name="Poole A.M."/>
            <person name="Pritham E.J."/>
            <person name="Richards T.A."/>
            <person name="Rocap G."/>
            <person name="Roy S.W."/>
            <person name="Sarai C."/>
            <person name="Schaack S."/>
            <person name="Shirato S."/>
            <person name="Slamovits C.H."/>
            <person name="Spencer D.F."/>
            <person name="Suzuki S."/>
            <person name="Worden A.Z."/>
            <person name="Zauner S."/>
            <person name="Barry K."/>
            <person name="Bell C."/>
            <person name="Bharti A.K."/>
            <person name="Crow J.A."/>
            <person name="Grimwood J."/>
            <person name="Kramer R."/>
            <person name="Lindquist E."/>
            <person name="Lucas S."/>
            <person name="Salamov A."/>
            <person name="McFadden G.I."/>
            <person name="Lane C.E."/>
            <person name="Keeling P.J."/>
            <person name="Gray M.W."/>
            <person name="Grigoriev I.V."/>
            <person name="Archibald J.M."/>
        </authorList>
    </citation>
    <scope>NUCLEOTIDE SEQUENCE</scope>
    <source>
        <strain evidence="17">CCMP2712</strain>
    </source>
</reference>
<comment type="similarity">
    <text evidence="3 12">Belongs to the MCM family.</text>
</comment>
<accession>L1JDS5</accession>
<dbReference type="AlphaFoldDB" id="L1JDS5"/>
<dbReference type="InterPro" id="IPR008048">
    <property type="entry name" value="MCM5"/>
</dbReference>
<evidence type="ECO:0000256" key="1">
    <source>
        <dbReference type="ARBA" id="ARBA00004123"/>
    </source>
</evidence>
<dbReference type="InterPro" id="IPR001208">
    <property type="entry name" value="MCM_dom"/>
</dbReference>
<dbReference type="Gene3D" id="2.20.28.10">
    <property type="match status" value="1"/>
</dbReference>
<dbReference type="GO" id="GO:0005634">
    <property type="term" value="C:nucleus"/>
    <property type="evidence" value="ECO:0007669"/>
    <property type="project" value="UniProtKB-SubCell"/>
</dbReference>
<dbReference type="InterPro" id="IPR012340">
    <property type="entry name" value="NA-bd_OB-fold"/>
</dbReference>
<evidence type="ECO:0000256" key="6">
    <source>
        <dbReference type="ARBA" id="ARBA00022801"/>
    </source>
</evidence>
<dbReference type="InterPro" id="IPR027925">
    <property type="entry name" value="MCM_N"/>
</dbReference>
<name>L1JDS5_GUITC</name>
<dbReference type="GO" id="GO:0003688">
    <property type="term" value="F:DNA replication origin binding"/>
    <property type="evidence" value="ECO:0007669"/>
    <property type="project" value="UniProtKB-UniRule"/>
</dbReference>
<comment type="function">
    <text evidence="13">Acts as component of the MCM2-7 complex (MCM complex) which is the replicative helicase essential for 'once per cell cycle' DNA replication initiation and elongation in eukaryotic cells. The active ATPase sites in the MCM2-7 ring are formed through the interaction surfaces of two neighboring subunits such that a critical structure of a conserved arginine finger motif is provided in trans relative to the ATP-binding site of the Walker A box of the adjacent subunit. The six ATPase active sites, however, are likely to contribute differentially to the complex helicase activity.</text>
</comment>
<dbReference type="Pfam" id="PF21933">
    <property type="entry name" value="MCM5_C"/>
    <property type="match status" value="1"/>
</dbReference>
<dbReference type="SUPFAM" id="SSF52540">
    <property type="entry name" value="P-loop containing nucleoside triphosphate hydrolases"/>
    <property type="match status" value="1"/>
</dbReference>
<proteinExistence type="inferred from homology"/>
<evidence type="ECO:0000256" key="10">
    <source>
        <dbReference type="ARBA" id="ARBA00023242"/>
    </source>
</evidence>
<keyword evidence="10 13" id="KW-0539">Nucleus</keyword>
<organism evidence="15">
    <name type="scientific">Guillardia theta (strain CCMP2712)</name>
    <name type="common">Cryptophyte</name>
    <dbReference type="NCBI Taxonomy" id="905079"/>
    <lineage>
        <taxon>Eukaryota</taxon>
        <taxon>Cryptophyceae</taxon>
        <taxon>Pyrenomonadales</taxon>
        <taxon>Geminigeraceae</taxon>
        <taxon>Guillardia</taxon>
    </lineage>
</organism>
<evidence type="ECO:0000256" key="2">
    <source>
        <dbReference type="ARBA" id="ARBA00004229"/>
    </source>
</evidence>
<dbReference type="GO" id="GO:0003697">
    <property type="term" value="F:single-stranded DNA binding"/>
    <property type="evidence" value="ECO:0007669"/>
    <property type="project" value="TreeGrafter"/>
</dbReference>
<dbReference type="Gene3D" id="2.40.50.140">
    <property type="entry name" value="Nucleic acid-binding proteins"/>
    <property type="match status" value="1"/>
</dbReference>
<dbReference type="Pfam" id="PF00493">
    <property type="entry name" value="MCM"/>
    <property type="match status" value="1"/>
</dbReference>
<comment type="subcellular location">
    <subcellularLocation>
        <location evidence="1 13">Nucleus</location>
    </subcellularLocation>
    <subcellularLocation>
        <location evidence="2">Plastid</location>
        <location evidence="2">Chloroplast</location>
    </subcellularLocation>
</comment>
<dbReference type="PANTHER" id="PTHR11630">
    <property type="entry name" value="DNA REPLICATION LICENSING FACTOR MCM FAMILY MEMBER"/>
    <property type="match status" value="1"/>
</dbReference>